<dbReference type="SMART" id="SM00448">
    <property type="entry name" value="REC"/>
    <property type="match status" value="1"/>
</dbReference>
<feature type="domain" description="Response regulatory" evidence="2">
    <location>
        <begin position="22"/>
        <end position="139"/>
    </location>
</feature>
<dbReference type="InterPro" id="IPR050595">
    <property type="entry name" value="Bact_response_regulator"/>
</dbReference>
<name>A0A654M1V8_9ARCH</name>
<evidence type="ECO:0000259" key="2">
    <source>
        <dbReference type="PROSITE" id="PS50110"/>
    </source>
</evidence>
<dbReference type="GO" id="GO:0003677">
    <property type="term" value="F:DNA binding"/>
    <property type="evidence" value="ECO:0007669"/>
    <property type="project" value="UniProtKB-KW"/>
</dbReference>
<accession>A0A654M1V8</accession>
<sequence length="141" mass="16793">MTILNRVTANKRSWVCVLTKRKILIVDDEFDITFVFKIILEERGFATDIYNDPTIALSTYKPYYYDLVMVDLKLPGMTGFELYNQIRMIDNKTKICFLTSSEQFHQQYRSNEFQDFDPDLFIQKPVENEVLINKINRIIEM</sequence>
<dbReference type="CDD" id="cd00156">
    <property type="entry name" value="REC"/>
    <property type="match status" value="1"/>
</dbReference>
<dbReference type="AlphaFoldDB" id="A0A654M1V8"/>
<dbReference type="Gene3D" id="3.40.50.2300">
    <property type="match status" value="1"/>
</dbReference>
<evidence type="ECO:0000313" key="4">
    <source>
        <dbReference type="Proteomes" id="UP000058925"/>
    </source>
</evidence>
<dbReference type="GO" id="GO:0000160">
    <property type="term" value="P:phosphorelay signal transduction system"/>
    <property type="evidence" value="ECO:0007669"/>
    <property type="project" value="InterPro"/>
</dbReference>
<dbReference type="EMBL" id="CP012850">
    <property type="protein sequence ID" value="ALI36950.1"/>
    <property type="molecule type" value="Genomic_DNA"/>
</dbReference>
<dbReference type="InterPro" id="IPR001789">
    <property type="entry name" value="Sig_transdc_resp-reg_receiver"/>
</dbReference>
<evidence type="ECO:0000256" key="1">
    <source>
        <dbReference type="ARBA" id="ARBA00022553"/>
    </source>
</evidence>
<keyword evidence="4" id="KW-1185">Reference proteome</keyword>
<dbReference type="InterPro" id="IPR011006">
    <property type="entry name" value="CheY-like_superfamily"/>
</dbReference>
<dbReference type="PROSITE" id="PS50110">
    <property type="entry name" value="RESPONSE_REGULATORY"/>
    <property type="match status" value="1"/>
</dbReference>
<proteinExistence type="predicted"/>
<dbReference type="Proteomes" id="UP000058925">
    <property type="component" value="Chromosome"/>
</dbReference>
<keyword evidence="3" id="KW-0238">DNA-binding</keyword>
<evidence type="ECO:0000313" key="3">
    <source>
        <dbReference type="EMBL" id="ALI36950.1"/>
    </source>
</evidence>
<gene>
    <name evidence="3" type="primary">mtrA</name>
    <name evidence="3" type="ORF">NMY3_02760</name>
</gene>
<keyword evidence="1" id="KW-0597">Phosphoprotein</keyword>
<protein>
    <submittedName>
        <fullName evidence="3">DNA-binding response regulator MtrA</fullName>
    </submittedName>
</protein>
<dbReference type="PANTHER" id="PTHR44591">
    <property type="entry name" value="STRESS RESPONSE REGULATOR PROTEIN 1"/>
    <property type="match status" value="1"/>
</dbReference>
<dbReference type="SUPFAM" id="SSF52172">
    <property type="entry name" value="CheY-like"/>
    <property type="match status" value="1"/>
</dbReference>
<dbReference type="KEGG" id="taa:NMY3_02760"/>
<dbReference type="Pfam" id="PF00072">
    <property type="entry name" value="Response_reg"/>
    <property type="match status" value="1"/>
</dbReference>
<reference evidence="4" key="1">
    <citation type="submission" date="2015-10" db="EMBL/GenBank/DDBJ databases">
        <title>Niche specialization of a soil ammonia-oxidizing archaeon, Candidatus Nitrosocosmicus oleophilus.</title>
        <authorList>
            <person name="Jung M.-Y."/>
            <person name="Rhee S.-K."/>
        </authorList>
    </citation>
    <scope>NUCLEOTIDE SEQUENCE [LARGE SCALE GENOMIC DNA]</scope>
    <source>
        <strain evidence="4">MY3</strain>
    </source>
</reference>
<organism evidence="3 4">
    <name type="scientific">Candidatus Nitrosocosmicus oleophilus</name>
    <dbReference type="NCBI Taxonomy" id="1353260"/>
    <lineage>
        <taxon>Archaea</taxon>
        <taxon>Nitrososphaerota</taxon>
        <taxon>Nitrososphaeria</taxon>
        <taxon>Nitrososphaerales</taxon>
        <taxon>Nitrososphaeraceae</taxon>
        <taxon>Candidatus Nitrosocosmicus</taxon>
    </lineage>
</organism>
<dbReference type="PANTHER" id="PTHR44591:SF3">
    <property type="entry name" value="RESPONSE REGULATORY DOMAIN-CONTAINING PROTEIN"/>
    <property type="match status" value="1"/>
</dbReference>